<evidence type="ECO:0000313" key="2">
    <source>
        <dbReference type="EMBL" id="MBF9235263.1"/>
    </source>
</evidence>
<dbReference type="InterPro" id="IPR037165">
    <property type="entry name" value="AldOxase/xan_DH_Mopterin-bd_sf"/>
</dbReference>
<name>A0A931BV26_9HYPH</name>
<dbReference type="PIRSF" id="PIRSF036389">
    <property type="entry name" value="IOR_B"/>
    <property type="match status" value="1"/>
</dbReference>
<dbReference type="AlphaFoldDB" id="A0A931BV26"/>
<dbReference type="InterPro" id="IPR008274">
    <property type="entry name" value="AldOxase/xan_DH_MoCoBD1"/>
</dbReference>
<evidence type="ECO:0000259" key="1">
    <source>
        <dbReference type="SMART" id="SM01008"/>
    </source>
</evidence>
<dbReference type="GO" id="GO:0016491">
    <property type="term" value="F:oxidoreductase activity"/>
    <property type="evidence" value="ECO:0007669"/>
    <property type="project" value="InterPro"/>
</dbReference>
<dbReference type="InterPro" id="IPR000674">
    <property type="entry name" value="Ald_Oxase/Xan_DH_a/b"/>
</dbReference>
<dbReference type="InterPro" id="IPR012368">
    <property type="entry name" value="OxRdtase_Mopterin-bd_su_IorB"/>
</dbReference>
<dbReference type="SMART" id="SM01008">
    <property type="entry name" value="Ald_Xan_dh_C"/>
    <property type="match status" value="1"/>
</dbReference>
<sequence length="739" mass="79670">MNKPFTLNRRGFLQTIGSLTLAFTVPLDIGIAAETTGKLAGDLKETPLLSAWLRINAEGTVTLMIGKVELGQGILTAVTQICADELDVNLERVKLISGDTAVVPNEGTTAGSQSMPGCAPAVQQASAEVRRILIEMAAGKLGQPIESLKVSDGIVTGPGGAKATYWELVTGKELERQATGNVPLKPVSEHRYIGKSVTRVDIPAKMTGEAIFLQEYRPEGMVHGRIVRPPTYSAKLTQVDTGPIEKMPGVLKIVRNGSFLGIIAEREEQAIAAAAELTNAAKWEVQNVLPGHEGIYDWLLAAKTADKEIHKKERPAGGEPAKVVEATYRRPYHMHASIGTSAAIGTLGGDGTLTIQTHSQSVFETAEAIAKMLGMEVGKVRCQHMQGSGCYGHNMADDAAADAALLATALPGRPVRLVYSREQEHKWEPYGSAMVVKTRAAVDAQGNILDWNLDLWSTPHGTRPGGEPGNLLSARYLEKPFQQPVPRNGGPPNYAADRNAIALYDFPGQRVVTHFITEMPLRVSSTRGLGAYANVFAIESFIDELAKGAGADPLEYRLRFLKDQRARDVLVKAAESFGWDKFEKKAGRGRGIAFARYKNYAGFCAVAMEVEVNRRNGRVRVVRVATAADSGHVVSPDGIANQIEGGVIQSLSWSLKEEVKFDNSKVLSEDWASYPILTFSEVPPVEVTVINRPGEAYLGTGEASQGPTSAALANAIFDATDVRFRQLPFTPDRIKAGLT</sequence>
<organism evidence="2 3">
    <name type="scientific">Microvirga alba</name>
    <dbReference type="NCBI Taxonomy" id="2791025"/>
    <lineage>
        <taxon>Bacteria</taxon>
        <taxon>Pseudomonadati</taxon>
        <taxon>Pseudomonadota</taxon>
        <taxon>Alphaproteobacteria</taxon>
        <taxon>Hyphomicrobiales</taxon>
        <taxon>Methylobacteriaceae</taxon>
        <taxon>Microvirga</taxon>
    </lineage>
</organism>
<dbReference type="EMBL" id="JADQDO010000011">
    <property type="protein sequence ID" value="MBF9235263.1"/>
    <property type="molecule type" value="Genomic_DNA"/>
</dbReference>
<dbReference type="PANTHER" id="PTHR47495:SF1">
    <property type="entry name" value="BLL3820 PROTEIN"/>
    <property type="match status" value="1"/>
</dbReference>
<dbReference type="SUPFAM" id="SSF56003">
    <property type="entry name" value="Molybdenum cofactor-binding domain"/>
    <property type="match status" value="2"/>
</dbReference>
<dbReference type="InterPro" id="IPR046867">
    <property type="entry name" value="AldOxase/xan_DH_MoCoBD2"/>
</dbReference>
<proteinExistence type="predicted"/>
<protein>
    <submittedName>
        <fullName evidence="2">Xanthine dehydrogenase family protein molybdopterin-binding subunit</fullName>
    </submittedName>
</protein>
<feature type="domain" description="Aldehyde oxidase/xanthine dehydrogenase a/b hammerhead" evidence="1">
    <location>
        <begin position="207"/>
        <end position="287"/>
    </location>
</feature>
<dbReference type="Gene3D" id="3.30.365.10">
    <property type="entry name" value="Aldehyde oxidase/xanthine dehydrogenase, molybdopterin binding domain"/>
    <property type="match status" value="4"/>
</dbReference>
<dbReference type="Gene3D" id="3.90.1170.50">
    <property type="entry name" value="Aldehyde oxidase/xanthine dehydrogenase, a/b hammerhead"/>
    <property type="match status" value="1"/>
</dbReference>
<evidence type="ECO:0000313" key="3">
    <source>
        <dbReference type="Proteomes" id="UP000599312"/>
    </source>
</evidence>
<dbReference type="InterPro" id="IPR052516">
    <property type="entry name" value="N-heterocyclic_Hydroxylase"/>
</dbReference>
<dbReference type="Pfam" id="PF02738">
    <property type="entry name" value="MoCoBD_1"/>
    <property type="match status" value="1"/>
</dbReference>
<dbReference type="PANTHER" id="PTHR47495">
    <property type="entry name" value="ALDEHYDE DEHYDROGENASE"/>
    <property type="match status" value="1"/>
</dbReference>
<accession>A0A931BV26</accession>
<reference evidence="2" key="1">
    <citation type="submission" date="2020-11" db="EMBL/GenBank/DDBJ databases">
        <authorList>
            <person name="Kim M.K."/>
        </authorList>
    </citation>
    <scope>NUCLEOTIDE SEQUENCE</scope>
    <source>
        <strain evidence="2">BT350</strain>
    </source>
</reference>
<keyword evidence="3" id="KW-1185">Reference proteome</keyword>
<comment type="caution">
    <text evidence="2">The sequence shown here is derived from an EMBL/GenBank/DDBJ whole genome shotgun (WGS) entry which is preliminary data.</text>
</comment>
<gene>
    <name evidence="2" type="ORF">I2H38_17970</name>
</gene>
<dbReference type="Pfam" id="PF20256">
    <property type="entry name" value="MoCoBD_2"/>
    <property type="match status" value="2"/>
</dbReference>
<dbReference type="RefSeq" id="WP_196273257.1">
    <property type="nucleotide sequence ID" value="NZ_JADQDO010000011.1"/>
</dbReference>
<dbReference type="Proteomes" id="UP000599312">
    <property type="component" value="Unassembled WGS sequence"/>
</dbReference>